<dbReference type="Pfam" id="PF09339">
    <property type="entry name" value="HTH_IclR"/>
    <property type="match status" value="1"/>
</dbReference>
<dbReference type="HOGENOM" id="CLU_000445_39_1_0"/>
<name>D1B7X7_THEAS</name>
<dbReference type="GO" id="GO:0000156">
    <property type="term" value="F:phosphorelay response regulator activity"/>
    <property type="evidence" value="ECO:0007669"/>
    <property type="project" value="TreeGrafter"/>
</dbReference>
<feature type="modified residue" description="4-aspartylphosphate" evidence="1">
    <location>
        <position position="52"/>
    </location>
</feature>
<gene>
    <name evidence="4" type="ordered locus">Taci_0140</name>
</gene>
<dbReference type="AlphaFoldDB" id="D1B7X7"/>
<dbReference type="Pfam" id="PF00072">
    <property type="entry name" value="Response_reg"/>
    <property type="match status" value="1"/>
</dbReference>
<protein>
    <submittedName>
        <fullName evidence="4">Response regulator receiver protein</fullName>
    </submittedName>
</protein>
<dbReference type="KEGG" id="tai:Taci_0140"/>
<reference evidence="4 5" key="1">
    <citation type="journal article" date="2009" name="Stand. Genomic Sci.">
        <title>Complete genome sequence of Thermanaerovibrio acidaminovorans type strain (Su883).</title>
        <authorList>
            <person name="Chovatia M."/>
            <person name="Sikorski J."/>
            <person name="Schroder M."/>
            <person name="Lapidus A."/>
            <person name="Nolan M."/>
            <person name="Tice H."/>
            <person name="Glavina Del Rio T."/>
            <person name="Copeland A."/>
            <person name="Cheng J.F."/>
            <person name="Lucas S."/>
            <person name="Chen F."/>
            <person name="Bruce D."/>
            <person name="Goodwin L."/>
            <person name="Pitluck S."/>
            <person name="Ivanova N."/>
            <person name="Mavromatis K."/>
            <person name="Ovchinnikova G."/>
            <person name="Pati A."/>
            <person name="Chen A."/>
            <person name="Palaniappan K."/>
            <person name="Land M."/>
            <person name="Hauser L."/>
            <person name="Chang Y.J."/>
            <person name="Jeffries C.D."/>
            <person name="Chain P."/>
            <person name="Saunders E."/>
            <person name="Detter J.C."/>
            <person name="Brettin T."/>
            <person name="Rohde M."/>
            <person name="Goker M."/>
            <person name="Spring S."/>
            <person name="Bristow J."/>
            <person name="Markowitz V."/>
            <person name="Hugenholtz P."/>
            <person name="Kyrpides N.C."/>
            <person name="Klenk H.P."/>
            <person name="Eisen J.A."/>
        </authorList>
    </citation>
    <scope>NUCLEOTIDE SEQUENCE [LARGE SCALE GENOMIC DNA]</scope>
    <source>
        <strain evidence="5">ATCC 49978 / DSM 6589 / Su883</strain>
    </source>
</reference>
<evidence type="ECO:0000313" key="5">
    <source>
        <dbReference type="Proteomes" id="UP000002030"/>
    </source>
</evidence>
<evidence type="ECO:0000256" key="1">
    <source>
        <dbReference type="PROSITE-ProRule" id="PRU00169"/>
    </source>
</evidence>
<sequence>MLRIGALDDDENILFTLSSMAESQGWEMETTTSCDRFLRWVRDGAKDIYLLDYHLPRMSGLEVLRQAKALRPNAVVAMLTIEQDPVTARTLISAGADDFIAKPIRLADFCARVNLLRRVGLSAGSSWRERKGLSEGRIRRAMEILEGAGGRWVTVEEMASLMGLAYATAHRYMEHLAMKGLVEREEALSDGRPGRPRVLYRIPSGPQGR</sequence>
<dbReference type="InterPro" id="IPR036390">
    <property type="entry name" value="WH_DNA-bd_sf"/>
</dbReference>
<feature type="region of interest" description="Disordered" evidence="2">
    <location>
        <begin position="187"/>
        <end position="209"/>
    </location>
</feature>
<proteinExistence type="predicted"/>
<dbReference type="Gene3D" id="1.10.10.10">
    <property type="entry name" value="Winged helix-like DNA-binding domain superfamily/Winged helix DNA-binding domain"/>
    <property type="match status" value="1"/>
</dbReference>
<dbReference type="SUPFAM" id="SSF46785">
    <property type="entry name" value="Winged helix' DNA-binding domain"/>
    <property type="match status" value="1"/>
</dbReference>
<dbReference type="Gene3D" id="3.40.50.2300">
    <property type="match status" value="1"/>
</dbReference>
<dbReference type="EMBL" id="CP001818">
    <property type="protein sequence ID" value="ACZ18380.1"/>
    <property type="molecule type" value="Genomic_DNA"/>
</dbReference>
<evidence type="ECO:0000313" key="4">
    <source>
        <dbReference type="EMBL" id="ACZ18380.1"/>
    </source>
</evidence>
<evidence type="ECO:0000259" key="3">
    <source>
        <dbReference type="PROSITE" id="PS50110"/>
    </source>
</evidence>
<feature type="domain" description="Response regulatory" evidence="3">
    <location>
        <begin position="3"/>
        <end position="117"/>
    </location>
</feature>
<dbReference type="STRING" id="525903.Taci_0140"/>
<dbReference type="Proteomes" id="UP000002030">
    <property type="component" value="Chromosome"/>
</dbReference>
<dbReference type="OrthoDB" id="9779969at2"/>
<keyword evidence="1" id="KW-0597">Phosphoprotein</keyword>
<dbReference type="GO" id="GO:0006355">
    <property type="term" value="P:regulation of DNA-templated transcription"/>
    <property type="evidence" value="ECO:0007669"/>
    <property type="project" value="InterPro"/>
</dbReference>
<organism evidence="4 5">
    <name type="scientific">Thermanaerovibrio acidaminovorans (strain ATCC 49978 / DSM 6589 / Su883)</name>
    <name type="common">Selenomonas acidaminovorans</name>
    <dbReference type="NCBI Taxonomy" id="525903"/>
    <lineage>
        <taxon>Bacteria</taxon>
        <taxon>Thermotogati</taxon>
        <taxon>Synergistota</taxon>
        <taxon>Synergistia</taxon>
        <taxon>Synergistales</taxon>
        <taxon>Synergistaceae</taxon>
        <taxon>Thermanaerovibrio</taxon>
    </lineage>
</organism>
<dbReference type="PANTHER" id="PTHR45526:SF1">
    <property type="entry name" value="TRANSCRIPTIONAL REGULATORY PROTEIN DCUR-RELATED"/>
    <property type="match status" value="1"/>
</dbReference>
<dbReference type="eggNOG" id="COG0745">
    <property type="taxonomic scope" value="Bacteria"/>
</dbReference>
<dbReference type="RefSeq" id="WP_012868896.1">
    <property type="nucleotide sequence ID" value="NC_013522.1"/>
</dbReference>
<dbReference type="InterPro" id="IPR011006">
    <property type="entry name" value="CheY-like_superfamily"/>
</dbReference>
<accession>D1B7X7</accession>
<keyword evidence="5" id="KW-1185">Reference proteome</keyword>
<dbReference type="EnsemblBacteria" id="ACZ18380">
    <property type="protein sequence ID" value="ACZ18380"/>
    <property type="gene ID" value="Taci_0140"/>
</dbReference>
<dbReference type="InterPro" id="IPR036388">
    <property type="entry name" value="WH-like_DNA-bd_sf"/>
</dbReference>
<dbReference type="CDD" id="cd00156">
    <property type="entry name" value="REC"/>
    <property type="match status" value="1"/>
</dbReference>
<dbReference type="InterPro" id="IPR005471">
    <property type="entry name" value="Tscrpt_reg_IclR_N"/>
</dbReference>
<dbReference type="InterPro" id="IPR051271">
    <property type="entry name" value="2C-system_Tx_regulators"/>
</dbReference>
<dbReference type="eggNOG" id="COG2345">
    <property type="taxonomic scope" value="Bacteria"/>
</dbReference>
<dbReference type="GO" id="GO:0003677">
    <property type="term" value="F:DNA binding"/>
    <property type="evidence" value="ECO:0007669"/>
    <property type="project" value="InterPro"/>
</dbReference>
<dbReference type="PROSITE" id="PS50110">
    <property type="entry name" value="RESPONSE_REGULATORY"/>
    <property type="match status" value="1"/>
</dbReference>
<dbReference type="InterPro" id="IPR001789">
    <property type="entry name" value="Sig_transdc_resp-reg_receiver"/>
</dbReference>
<dbReference type="SUPFAM" id="SSF52172">
    <property type="entry name" value="CheY-like"/>
    <property type="match status" value="1"/>
</dbReference>
<dbReference type="SMART" id="SM00448">
    <property type="entry name" value="REC"/>
    <property type="match status" value="1"/>
</dbReference>
<evidence type="ECO:0000256" key="2">
    <source>
        <dbReference type="SAM" id="MobiDB-lite"/>
    </source>
</evidence>
<dbReference type="PANTHER" id="PTHR45526">
    <property type="entry name" value="TRANSCRIPTIONAL REGULATORY PROTEIN DPIA"/>
    <property type="match status" value="1"/>
</dbReference>